<dbReference type="RefSeq" id="WP_131281424.1">
    <property type="nucleotide sequence ID" value="NZ_JBHSLR010000006.1"/>
</dbReference>
<sequence>MTDNQHEHTSKIDELVDQLVDCQSDPNCSCGDVVDSLFELLDHEIPQERAEVLYTHGEECVNCSEQIAAEMRIREIVRRSCSEVAPSELRVRISQFIVQYRGELG</sequence>
<name>A0A4Q9UZW3_9ACTO</name>
<dbReference type="Proteomes" id="UP000293036">
    <property type="component" value="Unassembled WGS sequence"/>
</dbReference>
<accession>A0A4Q9UZW3</accession>
<protein>
    <submittedName>
        <fullName evidence="1">Mycothiol system anti-sigma-R factor</fullName>
    </submittedName>
</protein>
<comment type="caution">
    <text evidence="1">The sequence shown here is derived from an EMBL/GenBank/DDBJ whole genome shotgun (WGS) entry which is preliminary data.</text>
</comment>
<organism evidence="1 2">
    <name type="scientific">Arcanobacterium bovis</name>
    <dbReference type="NCBI Taxonomy" id="2529275"/>
    <lineage>
        <taxon>Bacteria</taxon>
        <taxon>Bacillati</taxon>
        <taxon>Actinomycetota</taxon>
        <taxon>Actinomycetes</taxon>
        <taxon>Actinomycetales</taxon>
        <taxon>Actinomycetaceae</taxon>
        <taxon>Arcanobacterium</taxon>
    </lineage>
</organism>
<evidence type="ECO:0000313" key="2">
    <source>
        <dbReference type="Proteomes" id="UP000293036"/>
    </source>
</evidence>
<reference evidence="1 2" key="1">
    <citation type="submission" date="2019-02" db="EMBL/GenBank/DDBJ databases">
        <title>Arcanobacterium bovis sp. nov., isolated from the milk of a cow with mastitis.</title>
        <authorList>
            <person name="Sammra O."/>
            <person name="Foster G."/>
            <person name="Hassan A."/>
            <person name="Alssahen M."/>
            <person name="Laemmler C."/>
            <person name="Borowiak M."/>
            <person name="Malorny B."/>
            <person name="Abdulmawjood A."/>
        </authorList>
    </citation>
    <scope>NUCLEOTIDE SEQUENCE [LARGE SCALE GENOMIC DNA]</scope>
    <source>
        <strain evidence="1 2">C605018/01/1</strain>
    </source>
</reference>
<dbReference type="InterPro" id="IPR024020">
    <property type="entry name" value="Anit_sigma_mycothiol_RsrA"/>
</dbReference>
<dbReference type="EMBL" id="SJDT01000004">
    <property type="protein sequence ID" value="TBW21550.1"/>
    <property type="molecule type" value="Genomic_DNA"/>
</dbReference>
<keyword evidence="2" id="KW-1185">Reference proteome</keyword>
<dbReference type="NCBIfam" id="TIGR03988">
    <property type="entry name" value="antisig_RsrA"/>
    <property type="match status" value="1"/>
</dbReference>
<gene>
    <name evidence="1" type="ORF">EZJ44_06350</name>
</gene>
<proteinExistence type="predicted"/>
<evidence type="ECO:0000313" key="1">
    <source>
        <dbReference type="EMBL" id="TBW21550.1"/>
    </source>
</evidence>
<dbReference type="AlphaFoldDB" id="A0A4Q9UZW3"/>
<dbReference type="OrthoDB" id="3267840at2"/>